<evidence type="ECO:0000259" key="1">
    <source>
        <dbReference type="Pfam" id="PF00149"/>
    </source>
</evidence>
<accession>A0A481Z4I0</accession>
<name>A0A481Z4I0_9VIRU</name>
<dbReference type="SUPFAM" id="SSF56300">
    <property type="entry name" value="Metallo-dependent phosphatases"/>
    <property type="match status" value="1"/>
</dbReference>
<dbReference type="InterPro" id="IPR004843">
    <property type="entry name" value="Calcineurin-like_PHP"/>
</dbReference>
<keyword evidence="2" id="KW-0378">Hydrolase</keyword>
<feature type="domain" description="Calcineurin-like phosphoesterase" evidence="1">
    <location>
        <begin position="5"/>
        <end position="187"/>
    </location>
</feature>
<gene>
    <name evidence="2" type="ORF">LCPAC104_01740</name>
</gene>
<sequence length="338" mass="39213">MSAINILTIGDPHFKVKNIQEIDELITELIKVLEDISPDLIVILGDVLDQHEKIHVEPLSKVTEMFSKLEKIAPIYSLVGNHDRRNNSDFLTEMHPFTAIKHWNDNITIVDKVIKSNIKGHNFVFVPYVSPGRFMEALNTIEDPLDNVTAIFAHQEFFKAKMGAVTSNVGDKWDLTNPLVISGHIHDYDILQKNIIYVGTPIQHAFGDRDDKTISLFKWKSKYDFKEQRISLNLKRKFLYNINYDDFLKWKIPNKKGIFKLVISGTTTEIQTIIKLPKTSQLERDKVIIKYKTINNYNPDKNIPKMDKISFLESLYSEITINTLEMTWFKKLFGDKEN</sequence>
<organism evidence="2">
    <name type="scientific">Pithovirus LCPAC104</name>
    <dbReference type="NCBI Taxonomy" id="2506589"/>
    <lineage>
        <taxon>Viruses</taxon>
        <taxon>Pithoviruses</taxon>
    </lineage>
</organism>
<protein>
    <submittedName>
        <fullName evidence="2">DNA repair exonuclease</fullName>
    </submittedName>
</protein>
<dbReference type="InterPro" id="IPR050535">
    <property type="entry name" value="DNA_Repair-Maintenance_Comp"/>
</dbReference>
<dbReference type="PANTHER" id="PTHR30337">
    <property type="entry name" value="COMPONENT OF ATP-DEPENDENT DSDNA EXONUCLEASE"/>
    <property type="match status" value="1"/>
</dbReference>
<dbReference type="EMBL" id="MK500496">
    <property type="protein sequence ID" value="QBK90677.1"/>
    <property type="molecule type" value="Genomic_DNA"/>
</dbReference>
<proteinExistence type="predicted"/>
<dbReference type="Pfam" id="PF00149">
    <property type="entry name" value="Metallophos"/>
    <property type="match status" value="1"/>
</dbReference>
<dbReference type="Gene3D" id="3.60.21.10">
    <property type="match status" value="1"/>
</dbReference>
<reference evidence="2" key="1">
    <citation type="journal article" date="2019" name="MBio">
        <title>Virus Genomes from Deep Sea Sediments Expand the Ocean Megavirome and Support Independent Origins of Viral Gigantism.</title>
        <authorList>
            <person name="Backstrom D."/>
            <person name="Yutin N."/>
            <person name="Jorgensen S.L."/>
            <person name="Dharamshi J."/>
            <person name="Homa F."/>
            <person name="Zaremba-Niedwiedzka K."/>
            <person name="Spang A."/>
            <person name="Wolf Y.I."/>
            <person name="Koonin E.V."/>
            <person name="Ettema T.J."/>
        </authorList>
    </citation>
    <scope>NUCLEOTIDE SEQUENCE</scope>
</reference>
<dbReference type="PANTHER" id="PTHR30337:SF0">
    <property type="entry name" value="NUCLEASE SBCCD SUBUNIT D"/>
    <property type="match status" value="1"/>
</dbReference>
<keyword evidence="2" id="KW-0540">Nuclease</keyword>
<dbReference type="InterPro" id="IPR029052">
    <property type="entry name" value="Metallo-depent_PP-like"/>
</dbReference>
<keyword evidence="2" id="KW-0269">Exonuclease</keyword>
<dbReference type="GO" id="GO:0004527">
    <property type="term" value="F:exonuclease activity"/>
    <property type="evidence" value="ECO:0007669"/>
    <property type="project" value="UniProtKB-KW"/>
</dbReference>
<evidence type="ECO:0000313" key="2">
    <source>
        <dbReference type="EMBL" id="QBK90677.1"/>
    </source>
</evidence>